<evidence type="ECO:0000313" key="1">
    <source>
        <dbReference type="EMBL" id="KAF6492463.1"/>
    </source>
</evidence>
<sequence>MDCPCTRWVGPGLRWPPDGAVLPFQSKSVPQLRPLQHQALASPCSVLILIKVQTGWAGGGAQVWDEKGTALPHPYCMPPPSLTSTTPTMEDNALYKYHPHTPLWGRALSISPGREAPRGPP</sequence>
<accession>A0A7J8J6K5</accession>
<comment type="caution">
    <text evidence="1">The sequence shown here is derived from an EMBL/GenBank/DDBJ whole genome shotgun (WGS) entry which is preliminary data.</text>
</comment>
<dbReference type="Proteomes" id="UP000550707">
    <property type="component" value="Unassembled WGS sequence"/>
</dbReference>
<protein>
    <submittedName>
        <fullName evidence="1">Uncharacterized protein</fullName>
    </submittedName>
</protein>
<dbReference type="AlphaFoldDB" id="A0A7J8J6K5"/>
<name>A0A7J8J6K5_MOLMO</name>
<organism evidence="1 2">
    <name type="scientific">Molossus molossus</name>
    <name type="common">Pallas' mastiff bat</name>
    <name type="synonym">Vespertilio molossus</name>
    <dbReference type="NCBI Taxonomy" id="27622"/>
    <lineage>
        <taxon>Eukaryota</taxon>
        <taxon>Metazoa</taxon>
        <taxon>Chordata</taxon>
        <taxon>Craniata</taxon>
        <taxon>Vertebrata</taxon>
        <taxon>Euteleostomi</taxon>
        <taxon>Mammalia</taxon>
        <taxon>Eutheria</taxon>
        <taxon>Laurasiatheria</taxon>
        <taxon>Chiroptera</taxon>
        <taxon>Yangochiroptera</taxon>
        <taxon>Molossidae</taxon>
        <taxon>Molossus</taxon>
    </lineage>
</organism>
<evidence type="ECO:0000313" key="2">
    <source>
        <dbReference type="Proteomes" id="UP000550707"/>
    </source>
</evidence>
<gene>
    <name evidence="1" type="ORF">HJG59_009665</name>
</gene>
<dbReference type="EMBL" id="JACASF010000002">
    <property type="protein sequence ID" value="KAF6492463.1"/>
    <property type="molecule type" value="Genomic_DNA"/>
</dbReference>
<proteinExistence type="predicted"/>
<dbReference type="InParanoid" id="A0A7J8J6K5"/>
<reference evidence="1 2" key="1">
    <citation type="journal article" date="2020" name="Nature">
        <title>Six reference-quality genomes reveal evolution of bat adaptations.</title>
        <authorList>
            <person name="Jebb D."/>
            <person name="Huang Z."/>
            <person name="Pippel M."/>
            <person name="Hughes G.M."/>
            <person name="Lavrichenko K."/>
            <person name="Devanna P."/>
            <person name="Winkler S."/>
            <person name="Jermiin L.S."/>
            <person name="Skirmuntt E.C."/>
            <person name="Katzourakis A."/>
            <person name="Burkitt-Gray L."/>
            <person name="Ray D.A."/>
            <person name="Sullivan K.A.M."/>
            <person name="Roscito J.G."/>
            <person name="Kirilenko B.M."/>
            <person name="Davalos L.M."/>
            <person name="Corthals A.P."/>
            <person name="Power M.L."/>
            <person name="Jones G."/>
            <person name="Ransome R.D."/>
            <person name="Dechmann D.K.N."/>
            <person name="Locatelli A.G."/>
            <person name="Puechmaille S.J."/>
            <person name="Fedrigo O."/>
            <person name="Jarvis E.D."/>
            <person name="Hiller M."/>
            <person name="Vernes S.C."/>
            <person name="Myers E.W."/>
            <person name="Teeling E.C."/>
        </authorList>
    </citation>
    <scope>NUCLEOTIDE SEQUENCE [LARGE SCALE GENOMIC DNA]</scope>
    <source>
        <strain evidence="1">MMolMol1</strain>
        <tissue evidence="1">Muscle</tissue>
    </source>
</reference>
<keyword evidence="2" id="KW-1185">Reference proteome</keyword>